<evidence type="ECO:0000313" key="2">
    <source>
        <dbReference type="Proteomes" id="UP001176468"/>
    </source>
</evidence>
<sequence>MSDDTTNRLKLPLLSAGQAQKELTHNEALTLIDMTVQPVVMAVEVNTPPPAPVAGQCWIVGAAPAGAWSGQANALAGWTAGGWRFVAPPEGCAVWSVADGAAARFLDGGWSTGVIRGARVEIDGTKVIGARLAAIAGPAGGATVDAEARTAIGAILAALREHGLIAA</sequence>
<protein>
    <submittedName>
        <fullName evidence="1">DUF2793 domain-containing protein</fullName>
    </submittedName>
</protein>
<gene>
    <name evidence="1" type="ORF">Q5H94_15590</name>
</gene>
<name>A0ABT9A3G6_9SPHN</name>
<reference evidence="1" key="1">
    <citation type="submission" date="2023-07" db="EMBL/GenBank/DDBJ databases">
        <authorList>
            <person name="Kim M.K."/>
        </authorList>
    </citation>
    <scope>NUCLEOTIDE SEQUENCE</scope>
    <source>
        <strain evidence="1">CA1-15</strain>
    </source>
</reference>
<accession>A0ABT9A3G6</accession>
<proteinExistence type="predicted"/>
<evidence type="ECO:0000313" key="1">
    <source>
        <dbReference type="EMBL" id="MDO7843755.1"/>
    </source>
</evidence>
<keyword evidence="2" id="KW-1185">Reference proteome</keyword>
<dbReference type="EMBL" id="JAUQSZ010000011">
    <property type="protein sequence ID" value="MDO7843755.1"/>
    <property type="molecule type" value="Genomic_DNA"/>
</dbReference>
<dbReference type="Proteomes" id="UP001176468">
    <property type="component" value="Unassembled WGS sequence"/>
</dbReference>
<dbReference type="Pfam" id="PF10983">
    <property type="entry name" value="DUF2793"/>
    <property type="match status" value="1"/>
</dbReference>
<comment type="caution">
    <text evidence="1">The sequence shown here is derived from an EMBL/GenBank/DDBJ whole genome shotgun (WGS) entry which is preliminary data.</text>
</comment>
<dbReference type="InterPro" id="IPR021251">
    <property type="entry name" value="DUF2793"/>
</dbReference>
<organism evidence="1 2">
    <name type="scientific">Sphingomonas immobilis</name>
    <dbReference type="NCBI Taxonomy" id="3063997"/>
    <lineage>
        <taxon>Bacteria</taxon>
        <taxon>Pseudomonadati</taxon>
        <taxon>Pseudomonadota</taxon>
        <taxon>Alphaproteobacteria</taxon>
        <taxon>Sphingomonadales</taxon>
        <taxon>Sphingomonadaceae</taxon>
        <taxon>Sphingomonas</taxon>
    </lineage>
</organism>
<dbReference type="RefSeq" id="WP_304562215.1">
    <property type="nucleotide sequence ID" value="NZ_JAUQSZ010000011.1"/>
</dbReference>